<dbReference type="Gene3D" id="3.40.50.280">
    <property type="entry name" value="Cobalamin-binding domain"/>
    <property type="match status" value="1"/>
</dbReference>
<dbReference type="AlphaFoldDB" id="A0A7C7D4T8"/>
<evidence type="ECO:0000256" key="2">
    <source>
        <dbReference type="ARBA" id="ARBA00022603"/>
    </source>
</evidence>
<dbReference type="InterPro" id="IPR023404">
    <property type="entry name" value="rSAM_horseshoe"/>
</dbReference>
<dbReference type="Proteomes" id="UP000553059">
    <property type="component" value="Unassembled WGS sequence"/>
</dbReference>
<organism evidence="10 11">
    <name type="scientific">Desulfitobacterium dehalogenans</name>
    <dbReference type="NCBI Taxonomy" id="36854"/>
    <lineage>
        <taxon>Bacteria</taxon>
        <taxon>Bacillati</taxon>
        <taxon>Bacillota</taxon>
        <taxon>Clostridia</taxon>
        <taxon>Eubacteriales</taxon>
        <taxon>Desulfitobacteriaceae</taxon>
        <taxon>Desulfitobacterium</taxon>
    </lineage>
</organism>
<comment type="cofactor">
    <cofactor evidence="1">
        <name>[4Fe-4S] cluster</name>
        <dbReference type="ChEBI" id="CHEBI:49883"/>
    </cofactor>
</comment>
<feature type="domain" description="B12-binding" evidence="8">
    <location>
        <begin position="45"/>
        <end position="131"/>
    </location>
</feature>
<dbReference type="InterPro" id="IPR006638">
    <property type="entry name" value="Elp3/MiaA/NifB-like_rSAM"/>
</dbReference>
<gene>
    <name evidence="10" type="ORF">GX523_05805</name>
</gene>
<dbReference type="InterPro" id="IPR034466">
    <property type="entry name" value="Methyltransferase_Class_B"/>
</dbReference>
<dbReference type="InterPro" id="IPR025274">
    <property type="entry name" value="DUF4070"/>
</dbReference>
<dbReference type="PANTHER" id="PTHR43409:SF7">
    <property type="entry name" value="BLL1977 PROTEIN"/>
    <property type="match status" value="1"/>
</dbReference>
<dbReference type="InterPro" id="IPR007197">
    <property type="entry name" value="rSAM"/>
</dbReference>
<dbReference type="InterPro" id="IPR006158">
    <property type="entry name" value="Cobalamin-bd"/>
</dbReference>
<dbReference type="GO" id="GO:0005829">
    <property type="term" value="C:cytosol"/>
    <property type="evidence" value="ECO:0007669"/>
    <property type="project" value="TreeGrafter"/>
</dbReference>
<dbReference type="SFLD" id="SFLDG01123">
    <property type="entry name" value="methyltransferase_(Class_B)"/>
    <property type="match status" value="1"/>
</dbReference>
<accession>A0A7C7D4T8</accession>
<dbReference type="SFLD" id="SFLDS00029">
    <property type="entry name" value="Radical_SAM"/>
    <property type="match status" value="1"/>
</dbReference>
<dbReference type="InterPro" id="IPR058240">
    <property type="entry name" value="rSAM_sf"/>
</dbReference>
<dbReference type="GO" id="GO:0046872">
    <property type="term" value="F:metal ion binding"/>
    <property type="evidence" value="ECO:0007669"/>
    <property type="project" value="UniProtKB-KW"/>
</dbReference>
<dbReference type="EMBL" id="DUTF01000133">
    <property type="protein sequence ID" value="HHY26255.1"/>
    <property type="molecule type" value="Genomic_DNA"/>
</dbReference>
<evidence type="ECO:0000256" key="5">
    <source>
        <dbReference type="ARBA" id="ARBA00022723"/>
    </source>
</evidence>
<keyword evidence="5" id="KW-0479">Metal-binding</keyword>
<dbReference type="Pfam" id="PF02310">
    <property type="entry name" value="B12-binding"/>
    <property type="match status" value="1"/>
</dbReference>
<dbReference type="GO" id="GO:0031419">
    <property type="term" value="F:cobalamin binding"/>
    <property type="evidence" value="ECO:0007669"/>
    <property type="project" value="InterPro"/>
</dbReference>
<keyword evidence="4" id="KW-0949">S-adenosyl-L-methionine</keyword>
<proteinExistence type="predicted"/>
<dbReference type="CDD" id="cd01335">
    <property type="entry name" value="Radical_SAM"/>
    <property type="match status" value="1"/>
</dbReference>
<evidence type="ECO:0000256" key="6">
    <source>
        <dbReference type="ARBA" id="ARBA00023004"/>
    </source>
</evidence>
<comment type="caution">
    <text evidence="10">The sequence shown here is derived from an EMBL/GenBank/DDBJ whole genome shotgun (WGS) entry which is preliminary data.</text>
</comment>
<dbReference type="PROSITE" id="PS51332">
    <property type="entry name" value="B12_BINDING"/>
    <property type="match status" value="1"/>
</dbReference>
<evidence type="ECO:0000256" key="7">
    <source>
        <dbReference type="ARBA" id="ARBA00023014"/>
    </source>
</evidence>
<dbReference type="PANTHER" id="PTHR43409">
    <property type="entry name" value="ANAEROBIC MAGNESIUM-PROTOPORPHYRIN IX MONOMETHYL ESTER CYCLASE-RELATED"/>
    <property type="match status" value="1"/>
</dbReference>
<dbReference type="SMART" id="SM00729">
    <property type="entry name" value="Elp3"/>
    <property type="match status" value="1"/>
</dbReference>
<evidence type="ECO:0000259" key="8">
    <source>
        <dbReference type="PROSITE" id="PS51332"/>
    </source>
</evidence>
<dbReference type="PROSITE" id="PS51918">
    <property type="entry name" value="RADICAL_SAM"/>
    <property type="match status" value="1"/>
</dbReference>
<dbReference type="SUPFAM" id="SSF102114">
    <property type="entry name" value="Radical SAM enzymes"/>
    <property type="match status" value="1"/>
</dbReference>
<evidence type="ECO:0000313" key="11">
    <source>
        <dbReference type="Proteomes" id="UP000553059"/>
    </source>
</evidence>
<dbReference type="InterPro" id="IPR051198">
    <property type="entry name" value="BchE-like"/>
</dbReference>
<keyword evidence="6" id="KW-0408">Iron</keyword>
<dbReference type="Pfam" id="PF04055">
    <property type="entry name" value="Radical_SAM"/>
    <property type="match status" value="1"/>
</dbReference>
<evidence type="ECO:0000256" key="3">
    <source>
        <dbReference type="ARBA" id="ARBA00022679"/>
    </source>
</evidence>
<dbReference type="Gene3D" id="3.80.30.20">
    <property type="entry name" value="tm_1862 like domain"/>
    <property type="match status" value="1"/>
</dbReference>
<keyword evidence="7" id="KW-0411">Iron-sulfur</keyword>
<dbReference type="GO" id="GO:0003824">
    <property type="term" value="F:catalytic activity"/>
    <property type="evidence" value="ECO:0007669"/>
    <property type="project" value="InterPro"/>
</dbReference>
<dbReference type="Pfam" id="PF13282">
    <property type="entry name" value="DUF4070"/>
    <property type="match status" value="1"/>
</dbReference>
<keyword evidence="3" id="KW-0808">Transferase</keyword>
<protein>
    <submittedName>
        <fullName evidence="10">Radical SAM protein</fullName>
    </submittedName>
</protein>
<dbReference type="GO" id="GO:0051539">
    <property type="term" value="F:4 iron, 4 sulfur cluster binding"/>
    <property type="evidence" value="ECO:0007669"/>
    <property type="project" value="UniProtKB-KW"/>
</dbReference>
<reference evidence="10 11" key="1">
    <citation type="journal article" date="2020" name="Biotechnol. Biofuels">
        <title>New insights from the biogas microbiome by comprehensive genome-resolved metagenomics of nearly 1600 species originating from multiple anaerobic digesters.</title>
        <authorList>
            <person name="Campanaro S."/>
            <person name="Treu L."/>
            <person name="Rodriguez-R L.M."/>
            <person name="Kovalovszki A."/>
            <person name="Ziels R.M."/>
            <person name="Maus I."/>
            <person name="Zhu X."/>
            <person name="Kougias P.G."/>
            <person name="Basile A."/>
            <person name="Luo G."/>
            <person name="Schluter A."/>
            <person name="Konstantinidis K.T."/>
            <person name="Angelidaki I."/>
        </authorList>
    </citation>
    <scope>NUCLEOTIDE SEQUENCE [LARGE SCALE GENOMIC DNA]</scope>
    <source>
        <strain evidence="10">AS05jafATM_4</strain>
    </source>
</reference>
<feature type="domain" description="Radical SAM core" evidence="9">
    <location>
        <begin position="155"/>
        <end position="372"/>
    </location>
</feature>
<sequence length="445" mass="51307">MKIVLIQPKMNKRPMDTDLKTRMAPPLSLLTLMSLTPEGHEVIMVNENVEKIDYHCGAEMVGITITLDVMPRATEIAKRFRRLGIPVVAGGIHVTSSPDECSRYFDAVCIGAAERVWASMIEDAARGRLQRVYHDMTDFRGDEIVPPAYYRIDKSRYLYTNVITTSRGCPNRCDFCYNSCQNRMYIRRPVEDVLRDIEFLGTRHILFIDDNFIGVPSYTHELLNKLRGMDLKWSAAVTTKIADHPDLLDLMAETGCQSLFIGFESINNSSLHGVNKDNHFEKYEKLAAEIHSRGIMINASMVFGLDGDEPDVFQRTLDWLVKNKIETLTSHILTPYPGTELYRRMKDEGRITDHELSKYNTAHVVFQPKGMTAEELYKGYLWIYREFYSFPNILRRMPEHRAQRKSYLLFNIFYRKFGRFTSALARIVPMGAVGRLAARISYRVK</sequence>
<evidence type="ECO:0000313" key="10">
    <source>
        <dbReference type="EMBL" id="HHY26255.1"/>
    </source>
</evidence>
<evidence type="ECO:0000256" key="4">
    <source>
        <dbReference type="ARBA" id="ARBA00022691"/>
    </source>
</evidence>
<name>A0A7C7D4T8_9FIRM</name>
<evidence type="ECO:0000259" key="9">
    <source>
        <dbReference type="PROSITE" id="PS51918"/>
    </source>
</evidence>
<dbReference type="SFLD" id="SFLDG01082">
    <property type="entry name" value="B12-binding_domain_containing"/>
    <property type="match status" value="1"/>
</dbReference>
<keyword evidence="2" id="KW-0489">Methyltransferase</keyword>
<evidence type="ECO:0000256" key="1">
    <source>
        <dbReference type="ARBA" id="ARBA00001966"/>
    </source>
</evidence>